<keyword evidence="3" id="KW-1185">Reference proteome</keyword>
<reference evidence="2 3" key="1">
    <citation type="submission" date="2020-02" db="EMBL/GenBank/DDBJ databases">
        <authorList>
            <person name="Ma Q."/>
            <person name="Huang Y."/>
            <person name="Song X."/>
            <person name="Pei D."/>
        </authorList>
    </citation>
    <scope>NUCLEOTIDE SEQUENCE [LARGE SCALE GENOMIC DNA]</scope>
    <source>
        <strain evidence="2">Sxm20200214</strain>
        <tissue evidence="2">Leaf</tissue>
    </source>
</reference>
<gene>
    <name evidence="2" type="ORF">Bca52824_058185</name>
</gene>
<name>A0A8X7QS12_BRACI</name>
<evidence type="ECO:0000313" key="3">
    <source>
        <dbReference type="Proteomes" id="UP000886595"/>
    </source>
</evidence>
<dbReference type="Gene3D" id="3.60.70.12">
    <property type="entry name" value="L-amino peptidase D-ALA esterase/amidase"/>
    <property type="match status" value="1"/>
</dbReference>
<proteinExistence type="predicted"/>
<accession>A0A8X7QS12</accession>
<dbReference type="AlphaFoldDB" id="A0A8X7QS12"/>
<feature type="region of interest" description="Disordered" evidence="1">
    <location>
        <begin position="1"/>
        <end position="20"/>
    </location>
</feature>
<feature type="compositionally biased region" description="Low complexity" evidence="1">
    <location>
        <begin position="1"/>
        <end position="14"/>
    </location>
</feature>
<organism evidence="2 3">
    <name type="scientific">Brassica carinata</name>
    <name type="common">Ethiopian mustard</name>
    <name type="synonym">Abyssinian cabbage</name>
    <dbReference type="NCBI Taxonomy" id="52824"/>
    <lineage>
        <taxon>Eukaryota</taxon>
        <taxon>Viridiplantae</taxon>
        <taxon>Streptophyta</taxon>
        <taxon>Embryophyta</taxon>
        <taxon>Tracheophyta</taxon>
        <taxon>Spermatophyta</taxon>
        <taxon>Magnoliopsida</taxon>
        <taxon>eudicotyledons</taxon>
        <taxon>Gunneridae</taxon>
        <taxon>Pentapetalae</taxon>
        <taxon>rosids</taxon>
        <taxon>malvids</taxon>
        <taxon>Brassicales</taxon>
        <taxon>Brassicaceae</taxon>
        <taxon>Brassiceae</taxon>
        <taxon>Brassica</taxon>
    </lineage>
</organism>
<dbReference type="Proteomes" id="UP000886595">
    <property type="component" value="Unassembled WGS sequence"/>
</dbReference>
<protein>
    <submittedName>
        <fullName evidence="2">Uncharacterized protein</fullName>
    </submittedName>
</protein>
<evidence type="ECO:0000256" key="1">
    <source>
        <dbReference type="SAM" id="MobiDB-lite"/>
    </source>
</evidence>
<dbReference type="EMBL" id="JAAMPC010000012">
    <property type="protein sequence ID" value="KAG2275630.1"/>
    <property type="molecule type" value="Genomic_DNA"/>
</dbReference>
<sequence length="157" mass="16688">MLSSLPTPHSHSSFSGGGVNSSSTISRKKMNSCYHTHSSFIKLIGGEVTAAKGFNAAGICAGLRASGKKSDLALVTCDVNVVAAGSMLGYELQGCCCDFSLLQEPGRYNDGRGQHIADSVFEASMMEDPVMVAAGVSKQRRQRWSSRARGGETECWF</sequence>
<evidence type="ECO:0000313" key="2">
    <source>
        <dbReference type="EMBL" id="KAG2275630.1"/>
    </source>
</evidence>
<comment type="caution">
    <text evidence="2">The sequence shown here is derived from an EMBL/GenBank/DDBJ whole genome shotgun (WGS) entry which is preliminary data.</text>
</comment>